<evidence type="ECO:0000313" key="3">
    <source>
        <dbReference type="EMBL" id="MCT7399977.1"/>
    </source>
</evidence>
<dbReference type="Proteomes" id="UP001431199">
    <property type="component" value="Unassembled WGS sequence"/>
</dbReference>
<evidence type="ECO:0000313" key="4">
    <source>
        <dbReference type="Proteomes" id="UP001431199"/>
    </source>
</evidence>
<protein>
    <submittedName>
        <fullName evidence="3">Nucleoside recognition protein</fullName>
    </submittedName>
</protein>
<dbReference type="RefSeq" id="WP_117910688.1">
    <property type="nucleotide sequence ID" value="NZ_JAODBU010000015.1"/>
</dbReference>
<evidence type="ECO:0000259" key="2">
    <source>
        <dbReference type="Pfam" id="PF07670"/>
    </source>
</evidence>
<keyword evidence="1" id="KW-1133">Transmembrane helix</keyword>
<feature type="transmembrane region" description="Helical" evidence="1">
    <location>
        <begin position="157"/>
        <end position="177"/>
    </location>
</feature>
<organism evidence="3 4">
    <name type="scientific">Eubacterium album</name>
    <dbReference type="NCBI Taxonomy" id="2978477"/>
    <lineage>
        <taxon>Bacteria</taxon>
        <taxon>Bacillati</taxon>
        <taxon>Bacillota</taxon>
        <taxon>Clostridia</taxon>
        <taxon>Eubacteriales</taxon>
        <taxon>Eubacteriaceae</taxon>
        <taxon>Eubacterium</taxon>
    </lineage>
</organism>
<feature type="domain" description="Nucleoside transporter/FeoB GTPase Gate" evidence="2">
    <location>
        <begin position="42"/>
        <end position="172"/>
    </location>
</feature>
<feature type="transmembrane region" description="Helical" evidence="1">
    <location>
        <begin position="37"/>
        <end position="58"/>
    </location>
</feature>
<keyword evidence="1" id="KW-0472">Membrane</keyword>
<dbReference type="EMBL" id="JAODBU010000015">
    <property type="protein sequence ID" value="MCT7399977.1"/>
    <property type="molecule type" value="Genomic_DNA"/>
</dbReference>
<dbReference type="Pfam" id="PF07670">
    <property type="entry name" value="Gate"/>
    <property type="match status" value="1"/>
</dbReference>
<gene>
    <name evidence="3" type="ORF">N5B56_12980</name>
</gene>
<dbReference type="InterPro" id="IPR011642">
    <property type="entry name" value="Gate_dom"/>
</dbReference>
<feature type="transmembrane region" description="Helical" evidence="1">
    <location>
        <begin position="189"/>
        <end position="208"/>
    </location>
</feature>
<reference evidence="3" key="1">
    <citation type="submission" date="2022-09" db="EMBL/GenBank/DDBJ databases">
        <title>Eubacterium sp. LFL-14 isolated from human feces.</title>
        <authorList>
            <person name="Liu F."/>
        </authorList>
    </citation>
    <scope>NUCLEOTIDE SEQUENCE</scope>
    <source>
        <strain evidence="3">LFL-14</strain>
    </source>
</reference>
<evidence type="ECO:0000256" key="1">
    <source>
        <dbReference type="SAM" id="Phobius"/>
    </source>
</evidence>
<name>A0ABT2M5P2_9FIRM</name>
<accession>A0ABT2M5P2</accession>
<comment type="caution">
    <text evidence="3">The sequence shown here is derived from an EMBL/GenBank/DDBJ whole genome shotgun (WGS) entry which is preliminary data.</text>
</comment>
<sequence>MLNYIWAGMIILSVLYGMATGRMEQVGNGAIESTKEAVSMCITMLGIMSMWMGFMNVASKSGMIKKLEKILEPIIMWLFPGLPHNHNAREPIVTNIIANILGLGWAATPAGLKAMEALAENPLEQSGYVLSENKSEIKRQRKRKCTFPKHIATDEMCTFLVLNISSLQIIPVNIIAYRSQYGAVNPSAVVLPAIIATSFSTGAGILWCKIMSRE</sequence>
<keyword evidence="1" id="KW-0812">Transmembrane</keyword>
<proteinExistence type="predicted"/>
<keyword evidence="4" id="KW-1185">Reference proteome</keyword>